<evidence type="ECO:0000259" key="1">
    <source>
        <dbReference type="Pfam" id="PF01522"/>
    </source>
</evidence>
<dbReference type="GO" id="GO:0005975">
    <property type="term" value="P:carbohydrate metabolic process"/>
    <property type="evidence" value="ECO:0007669"/>
    <property type="project" value="InterPro"/>
</dbReference>
<gene>
    <name evidence="2" type="ORF">HH308_24235</name>
</gene>
<sequence length="314" mass="34577">MEIAITVDELLLWDGTPMPSGYTPHSVMDSLLGALSEHDVAGAYGFAHTAPIEDDPANRDILDRWVDAGHHLGNHTHCHACLNWVTGQQYVDDIKRSEEYVGGYVEKAPTKYFRYAMDMSGESECKRGVVEDHLRAEGYVNAPITAWFGDFAWIAPYCRALKSGDRDAARMLRESYIGAAVGQLVAAHETERRLYRSDVPLIWLIHGTAIAQDCVGEILGRFAELGAEFVSLEQAMASPVNRVMSPVSPLFRNHLQRLAAAVGDEIPATATPEQMAQILTAALPDGDDPFGVYDDLIHRMAARAGGTIEHWSWA</sequence>
<proteinExistence type="predicted"/>
<protein>
    <submittedName>
        <fullName evidence="2">Polysaccharide deacetylase family protein</fullName>
    </submittedName>
</protein>
<dbReference type="Pfam" id="PF01522">
    <property type="entry name" value="Polysacc_deac_1"/>
    <property type="match status" value="1"/>
</dbReference>
<dbReference type="Gene3D" id="3.20.20.370">
    <property type="entry name" value="Glycoside hydrolase/deacetylase"/>
    <property type="match status" value="1"/>
</dbReference>
<organism evidence="2 3">
    <name type="scientific">Gordonia asplenii</name>
    <dbReference type="NCBI Taxonomy" id="2725283"/>
    <lineage>
        <taxon>Bacteria</taxon>
        <taxon>Bacillati</taxon>
        <taxon>Actinomycetota</taxon>
        <taxon>Actinomycetes</taxon>
        <taxon>Mycobacteriales</taxon>
        <taxon>Gordoniaceae</taxon>
        <taxon>Gordonia</taxon>
    </lineage>
</organism>
<dbReference type="Proteomes" id="UP000550729">
    <property type="component" value="Unassembled WGS sequence"/>
</dbReference>
<dbReference type="EMBL" id="JABBNB010000034">
    <property type="protein sequence ID" value="NMO04333.1"/>
    <property type="molecule type" value="Genomic_DNA"/>
</dbReference>
<dbReference type="SUPFAM" id="SSF88713">
    <property type="entry name" value="Glycoside hydrolase/deacetylase"/>
    <property type="match status" value="1"/>
</dbReference>
<accession>A0A848L6L8</accession>
<evidence type="ECO:0000313" key="2">
    <source>
        <dbReference type="EMBL" id="NMO04333.1"/>
    </source>
</evidence>
<dbReference type="AlphaFoldDB" id="A0A848L6L8"/>
<name>A0A848L6L8_9ACTN</name>
<reference evidence="2 3" key="1">
    <citation type="submission" date="2020-04" db="EMBL/GenBank/DDBJ databases">
        <title>Gordonia sp. nov. TBRC 11910.</title>
        <authorList>
            <person name="Suriyachadkun C."/>
        </authorList>
    </citation>
    <scope>NUCLEOTIDE SEQUENCE [LARGE SCALE GENOMIC DNA]</scope>
    <source>
        <strain evidence="2 3">TBRC 11910</strain>
    </source>
</reference>
<dbReference type="InterPro" id="IPR011330">
    <property type="entry name" value="Glyco_hydro/deAcase_b/a-brl"/>
</dbReference>
<dbReference type="GO" id="GO:0016810">
    <property type="term" value="F:hydrolase activity, acting on carbon-nitrogen (but not peptide) bonds"/>
    <property type="evidence" value="ECO:0007669"/>
    <property type="project" value="InterPro"/>
</dbReference>
<dbReference type="RefSeq" id="WP_170196839.1">
    <property type="nucleotide sequence ID" value="NZ_JABBNB010000034.1"/>
</dbReference>
<dbReference type="InterPro" id="IPR002509">
    <property type="entry name" value="NODB_dom"/>
</dbReference>
<keyword evidence="3" id="KW-1185">Reference proteome</keyword>
<comment type="caution">
    <text evidence="2">The sequence shown here is derived from an EMBL/GenBank/DDBJ whole genome shotgun (WGS) entry which is preliminary data.</text>
</comment>
<evidence type="ECO:0000313" key="3">
    <source>
        <dbReference type="Proteomes" id="UP000550729"/>
    </source>
</evidence>
<feature type="domain" description="NodB homology" evidence="1">
    <location>
        <begin position="22"/>
        <end position="116"/>
    </location>
</feature>